<dbReference type="EMBL" id="HBFS01016237">
    <property type="protein sequence ID" value="CAD8917631.1"/>
    <property type="molecule type" value="Transcribed_RNA"/>
</dbReference>
<dbReference type="PANTHER" id="PTHR45339:SF5">
    <property type="entry name" value="HISTIDINE KINASE"/>
    <property type="match status" value="1"/>
</dbReference>
<dbReference type="Pfam" id="PF00512">
    <property type="entry name" value="HisKA"/>
    <property type="match status" value="1"/>
</dbReference>
<dbReference type="CDD" id="cd16922">
    <property type="entry name" value="HATPase_EvgS-ArcB-TorS-like"/>
    <property type="match status" value="1"/>
</dbReference>
<dbReference type="InterPro" id="IPR003594">
    <property type="entry name" value="HATPase_dom"/>
</dbReference>
<sequence>MSVAPAPAGRAAAGSGRASAGSMNASRLGMTRLSEDEAMALPLPAESKRSLNLVGGTAVPASSVLAEGGRVVGSVEAARQKGRSRRVIVGRHSRARRDAAAQTFSKFKMLQILGVNKEDLSRGGMYSSAGGSDGEAQVSRARELAQKYHSLSLRFRDPAQEAPFEVHRTDELRESLVWDKHMLLLVVVGLACAEAASRIAEPSDEGLADVIALVQCLGAVCLAAVWVFCLERFSSRRAGWIRDAAIALLSVTSAIGAHVNCCHADGNWWMSARVYCASSGYEVGALVHAVVNSLMLPWMGRLSWPLASGTLVVNCALLVTEESVEEPLMWHLIVAHSLVAYVLYSTARERRQNFLFLELLEDQSDNATRQLAFICHEIRNPLSAIIGNAEMLADSPLDPEQAELVSDLYSSCQQLHGVVNDILDLTKIGYNKMAIEDTPFDPYRLARTAVAQIRTRAAQGDLKLSYTIDAGDVPPLLRGDPARLLQCCANYLGNAVKFTPRNGSIGLHVGLEERLNSNRCVLRFSVTDTGEGIAPEDMDRLFQSFSQTSVSIARRHGGTGLGLTIVKELAELMHGDVGVTSTPGVGSTFWFTAELRSATTEDMEVVATSPGGEQVVTFDARQGSRTPYAETAATPGDGAASDRGALSDTARSSVKSGGELWAESPSARMPGRPTSPLDAIGLSKSPSHVQVPTPGGGMGHGIRMRLPSVTSEGETKSHELRVRTSDATDDSTHEGIFMSGTLHTPVGRMLPSAARGDGKRAMSSSTPSSAAHGRGPLPPQLPKLHVLVVDDESTLRKFLAHALKKAGLSVHQAADGAEALEMVKKAHALAQAAAAPGASDADVLASRKYRRFDVVTMDIQMAPGVCGTDATTMIRDWERDVRCVPCDIIAVTSNVDAPDRIEYARVGMDAVVQKPVDITTLLSTMAGLLRRRHILVVDDQKVNARTVSRMLRLAGHLPVEAHSGEAAVAEACKAADAGAPFELLLLDLNLAPGGITGAQALEQIRARGVTTPAVVVSGDSEMRTGALELGFAAFLKKPVERALLLACVAEEAVPRRAILREARSVGSPTSLHSGSSAATSVPSAATVTAP</sequence>
<evidence type="ECO:0008006" key="7">
    <source>
        <dbReference type="Google" id="ProtNLM"/>
    </source>
</evidence>
<feature type="modified residue" description="4-aspartylphosphate" evidence="2">
    <location>
        <position position="987"/>
    </location>
</feature>
<evidence type="ECO:0000259" key="5">
    <source>
        <dbReference type="PROSITE" id="PS50110"/>
    </source>
</evidence>
<evidence type="ECO:0000256" key="1">
    <source>
        <dbReference type="ARBA" id="ARBA00022553"/>
    </source>
</evidence>
<evidence type="ECO:0000259" key="4">
    <source>
        <dbReference type="PROSITE" id="PS50109"/>
    </source>
</evidence>
<protein>
    <recommendedName>
        <fullName evidence="7">Histidine kinase</fullName>
    </recommendedName>
</protein>
<dbReference type="SUPFAM" id="SSF55874">
    <property type="entry name" value="ATPase domain of HSP90 chaperone/DNA topoisomerase II/histidine kinase"/>
    <property type="match status" value="1"/>
</dbReference>
<dbReference type="PROSITE" id="PS50109">
    <property type="entry name" value="HIS_KIN"/>
    <property type="match status" value="1"/>
</dbReference>
<dbReference type="CDD" id="cd17546">
    <property type="entry name" value="REC_hyHK_CKI1_RcsC-like"/>
    <property type="match status" value="1"/>
</dbReference>
<dbReference type="Gene3D" id="3.40.50.2300">
    <property type="match status" value="2"/>
</dbReference>
<dbReference type="PROSITE" id="PS50110">
    <property type="entry name" value="RESPONSE_REGULATORY"/>
    <property type="match status" value="2"/>
</dbReference>
<keyword evidence="1 2" id="KW-0597">Phosphoprotein</keyword>
<dbReference type="AlphaFoldDB" id="A0A7S1GB13"/>
<dbReference type="SUPFAM" id="SSF52172">
    <property type="entry name" value="CheY-like"/>
    <property type="match status" value="2"/>
</dbReference>
<reference evidence="6" key="1">
    <citation type="submission" date="2021-01" db="EMBL/GenBank/DDBJ databases">
        <authorList>
            <person name="Corre E."/>
            <person name="Pelletier E."/>
            <person name="Niang G."/>
            <person name="Scheremetjew M."/>
            <person name="Finn R."/>
            <person name="Kale V."/>
            <person name="Holt S."/>
            <person name="Cochrane G."/>
            <person name="Meng A."/>
            <person name="Brown T."/>
            <person name="Cohen L."/>
        </authorList>
    </citation>
    <scope>NUCLEOTIDE SEQUENCE</scope>
    <source>
        <strain evidence="6">Ms1</strain>
    </source>
</reference>
<dbReference type="InterPro" id="IPR001789">
    <property type="entry name" value="Sig_transdc_resp-reg_receiver"/>
</dbReference>
<feature type="compositionally biased region" description="Basic and acidic residues" evidence="3">
    <location>
        <begin position="713"/>
        <end position="733"/>
    </location>
</feature>
<evidence type="ECO:0000256" key="2">
    <source>
        <dbReference type="PROSITE-ProRule" id="PRU00169"/>
    </source>
</evidence>
<dbReference type="Pfam" id="PF02518">
    <property type="entry name" value="HATPase_c"/>
    <property type="match status" value="1"/>
</dbReference>
<feature type="region of interest" description="Disordered" evidence="3">
    <location>
        <begin position="1"/>
        <end position="24"/>
    </location>
</feature>
<feature type="compositionally biased region" description="Low complexity" evidence="3">
    <location>
        <begin position="1075"/>
        <end position="1090"/>
    </location>
</feature>
<dbReference type="PANTHER" id="PTHR45339">
    <property type="entry name" value="HYBRID SIGNAL TRANSDUCTION HISTIDINE KINASE J"/>
    <property type="match status" value="1"/>
</dbReference>
<dbReference type="GO" id="GO:0000155">
    <property type="term" value="F:phosphorelay sensor kinase activity"/>
    <property type="evidence" value="ECO:0007669"/>
    <property type="project" value="InterPro"/>
</dbReference>
<dbReference type="InterPro" id="IPR003661">
    <property type="entry name" value="HisK_dim/P_dom"/>
</dbReference>
<feature type="region of interest" description="Disordered" evidence="3">
    <location>
        <begin position="622"/>
        <end position="673"/>
    </location>
</feature>
<organism evidence="6">
    <name type="scientific">Bicosoecida sp. CB-2014</name>
    <dbReference type="NCBI Taxonomy" id="1486930"/>
    <lineage>
        <taxon>Eukaryota</taxon>
        <taxon>Sar</taxon>
        <taxon>Stramenopiles</taxon>
        <taxon>Bigyra</taxon>
        <taxon>Opalozoa</taxon>
        <taxon>Bicosoecida</taxon>
    </lineage>
</organism>
<feature type="domain" description="Histidine kinase" evidence="4">
    <location>
        <begin position="373"/>
        <end position="597"/>
    </location>
</feature>
<dbReference type="PRINTS" id="PR00344">
    <property type="entry name" value="BCTRLSENSOR"/>
</dbReference>
<dbReference type="InterPro" id="IPR005467">
    <property type="entry name" value="His_kinase_dom"/>
</dbReference>
<feature type="region of interest" description="Disordered" evidence="3">
    <location>
        <begin position="710"/>
        <end position="780"/>
    </location>
</feature>
<feature type="compositionally biased region" description="Low complexity" evidence="3">
    <location>
        <begin position="1"/>
        <end position="22"/>
    </location>
</feature>
<dbReference type="InterPro" id="IPR011006">
    <property type="entry name" value="CheY-like_superfamily"/>
</dbReference>
<feature type="domain" description="Response regulatory" evidence="5">
    <location>
        <begin position="785"/>
        <end position="929"/>
    </location>
</feature>
<dbReference type="SMART" id="SM00448">
    <property type="entry name" value="REC"/>
    <property type="match status" value="2"/>
</dbReference>
<evidence type="ECO:0000313" key="6">
    <source>
        <dbReference type="EMBL" id="CAD8917631.1"/>
    </source>
</evidence>
<feature type="domain" description="Response regulatory" evidence="5">
    <location>
        <begin position="933"/>
        <end position="1052"/>
    </location>
</feature>
<dbReference type="InterPro" id="IPR004358">
    <property type="entry name" value="Sig_transdc_His_kin-like_C"/>
</dbReference>
<dbReference type="CDD" id="cd00082">
    <property type="entry name" value="HisKA"/>
    <property type="match status" value="1"/>
</dbReference>
<dbReference type="CDD" id="cd00156">
    <property type="entry name" value="REC"/>
    <property type="match status" value="1"/>
</dbReference>
<dbReference type="InterPro" id="IPR036890">
    <property type="entry name" value="HATPase_C_sf"/>
</dbReference>
<dbReference type="Gene3D" id="3.30.565.10">
    <property type="entry name" value="Histidine kinase-like ATPase, C-terminal domain"/>
    <property type="match status" value="1"/>
</dbReference>
<dbReference type="FunFam" id="3.30.565.10:FF:000010">
    <property type="entry name" value="Sensor histidine kinase RcsC"/>
    <property type="match status" value="1"/>
</dbReference>
<dbReference type="SMART" id="SM00387">
    <property type="entry name" value="HATPase_c"/>
    <property type="match status" value="1"/>
</dbReference>
<dbReference type="Gene3D" id="1.10.287.130">
    <property type="match status" value="1"/>
</dbReference>
<dbReference type="Pfam" id="PF00072">
    <property type="entry name" value="Response_reg"/>
    <property type="match status" value="2"/>
</dbReference>
<feature type="region of interest" description="Disordered" evidence="3">
    <location>
        <begin position="1066"/>
        <end position="1090"/>
    </location>
</feature>
<dbReference type="SMART" id="SM00388">
    <property type="entry name" value="HisKA"/>
    <property type="match status" value="1"/>
</dbReference>
<evidence type="ECO:0000256" key="3">
    <source>
        <dbReference type="SAM" id="MobiDB-lite"/>
    </source>
</evidence>
<accession>A0A7S1GB13</accession>
<proteinExistence type="predicted"/>
<gene>
    <name evidence="6" type="ORF">BSP0115_LOCUS10892</name>
</gene>
<feature type="modified residue" description="4-aspartylphosphate" evidence="2">
    <location>
        <position position="858"/>
    </location>
</feature>
<dbReference type="SUPFAM" id="SSF47384">
    <property type="entry name" value="Homodimeric domain of signal transducing histidine kinase"/>
    <property type="match status" value="1"/>
</dbReference>
<name>A0A7S1GB13_9STRA</name>
<dbReference type="InterPro" id="IPR036097">
    <property type="entry name" value="HisK_dim/P_sf"/>
</dbReference>